<dbReference type="InterPro" id="IPR022742">
    <property type="entry name" value="Hydrolase_4"/>
</dbReference>
<dbReference type="Pfam" id="PF12146">
    <property type="entry name" value="Hydrolase_4"/>
    <property type="match status" value="1"/>
</dbReference>
<name>A0A7K1UVX7_9NOCA</name>
<comment type="caution">
    <text evidence="2">The sequence shown here is derived from an EMBL/GenBank/DDBJ whole genome shotgun (WGS) entry which is preliminary data.</text>
</comment>
<evidence type="ECO:0000313" key="3">
    <source>
        <dbReference type="Proteomes" id="UP000466794"/>
    </source>
</evidence>
<proteinExistence type="predicted"/>
<dbReference type="EMBL" id="WRPP01000002">
    <property type="protein sequence ID" value="MVU78540.1"/>
    <property type="molecule type" value="Genomic_DNA"/>
</dbReference>
<feature type="domain" description="Serine aminopeptidase S33" evidence="1">
    <location>
        <begin position="69"/>
        <end position="254"/>
    </location>
</feature>
<dbReference type="Gene3D" id="1.10.10.800">
    <property type="match status" value="1"/>
</dbReference>
<keyword evidence="3" id="KW-1185">Reference proteome</keyword>
<dbReference type="InterPro" id="IPR051411">
    <property type="entry name" value="Polyketide_trans_af380"/>
</dbReference>
<dbReference type="Gene3D" id="3.40.50.1820">
    <property type="entry name" value="alpha/beta hydrolase"/>
    <property type="match status" value="1"/>
</dbReference>
<reference evidence="2 3" key="1">
    <citation type="submission" date="2019-12" db="EMBL/GenBank/DDBJ databases">
        <title>Nocardia sp. nov. ET3-3 isolated from soil.</title>
        <authorList>
            <person name="Kanchanasin P."/>
            <person name="Tanasupawat S."/>
            <person name="Yuki M."/>
            <person name="Kudo T."/>
        </authorList>
    </citation>
    <scope>NUCLEOTIDE SEQUENCE [LARGE SCALE GENOMIC DNA]</scope>
    <source>
        <strain evidence="2 3">ET3-3</strain>
    </source>
</reference>
<dbReference type="GO" id="GO:0016787">
    <property type="term" value="F:hydrolase activity"/>
    <property type="evidence" value="ECO:0007669"/>
    <property type="project" value="UniProtKB-KW"/>
</dbReference>
<gene>
    <name evidence="2" type="ORF">GPX89_14950</name>
</gene>
<dbReference type="InterPro" id="IPR029058">
    <property type="entry name" value="AB_hydrolase_fold"/>
</dbReference>
<organism evidence="2 3">
    <name type="scientific">Nocardia terrae</name>
    <dbReference type="NCBI Taxonomy" id="2675851"/>
    <lineage>
        <taxon>Bacteria</taxon>
        <taxon>Bacillati</taxon>
        <taxon>Actinomycetota</taxon>
        <taxon>Actinomycetes</taxon>
        <taxon>Mycobacteriales</taxon>
        <taxon>Nocardiaceae</taxon>
        <taxon>Nocardia</taxon>
    </lineage>
</organism>
<dbReference type="PANTHER" id="PTHR47751:SF1">
    <property type="entry name" value="SUPERFAMILY HYDROLASE, PUTATIVE (AFU_ORTHOLOGUE AFUA_2G16580)-RELATED"/>
    <property type="match status" value="1"/>
</dbReference>
<accession>A0A7K1UVX7</accession>
<sequence>MVDSTVLENPPVPRHERTADMTVTPVPFTFTRDGDRLVGNLFLPAGDPTAVVITTGPLTSVKEQAAGVYAAALAERGFAALAFDHRTFGESEGIPRQLEDPLGKAADISAAVTAVQADPRLAGKPVVAVGVCAGGGYMARAVADDTRIRAFAGVAGVYPDGSGADPAVLARGRAARELRESTGEILSIPAVAADNGDVAMPLTEAYEYYGTPRGAVPNYTNAFAVESYEHTPGFDAQEAAARLTVPFLLVHSAHALVPPWARAFYTAVTTPKSDLWLNSQGQIDFYDDPTLIAPAADAAAAFFTKAIG</sequence>
<dbReference type="SUPFAM" id="SSF53474">
    <property type="entry name" value="alpha/beta-Hydrolases"/>
    <property type="match status" value="1"/>
</dbReference>
<evidence type="ECO:0000259" key="1">
    <source>
        <dbReference type="Pfam" id="PF12146"/>
    </source>
</evidence>
<protein>
    <submittedName>
        <fullName evidence="2">Alpha/beta fold hydrolase</fullName>
    </submittedName>
</protein>
<evidence type="ECO:0000313" key="2">
    <source>
        <dbReference type="EMBL" id="MVU78540.1"/>
    </source>
</evidence>
<dbReference type="Proteomes" id="UP000466794">
    <property type="component" value="Unassembled WGS sequence"/>
</dbReference>
<dbReference type="PANTHER" id="PTHR47751">
    <property type="entry name" value="SUPERFAMILY HYDROLASE, PUTATIVE (AFU_ORTHOLOGUE AFUA_2G16580)-RELATED"/>
    <property type="match status" value="1"/>
</dbReference>
<keyword evidence="2" id="KW-0378">Hydrolase</keyword>
<dbReference type="AlphaFoldDB" id="A0A7K1UVX7"/>